<accession>A0ABS2BZW4</accession>
<proteinExistence type="predicted"/>
<dbReference type="EMBL" id="JACOPV010000008">
    <property type="protein sequence ID" value="MBM5458603.1"/>
    <property type="molecule type" value="Genomic_DNA"/>
</dbReference>
<keyword evidence="2" id="KW-1185">Reference proteome</keyword>
<dbReference type="RefSeq" id="WP_203584543.1">
    <property type="nucleotide sequence ID" value="NZ_JACOPV010000008.1"/>
</dbReference>
<evidence type="ECO:0000313" key="2">
    <source>
        <dbReference type="Proteomes" id="UP000745663"/>
    </source>
</evidence>
<organism evidence="1 2">
    <name type="scientific">Pseudomonas arcuscaelestis</name>
    <dbReference type="NCBI Taxonomy" id="2710591"/>
    <lineage>
        <taxon>Bacteria</taxon>
        <taxon>Pseudomonadati</taxon>
        <taxon>Pseudomonadota</taxon>
        <taxon>Gammaproteobacteria</taxon>
        <taxon>Pseudomonadales</taxon>
        <taxon>Pseudomonadaceae</taxon>
        <taxon>Pseudomonas</taxon>
    </lineage>
</organism>
<reference evidence="1 2" key="1">
    <citation type="submission" date="2020-08" db="EMBL/GenBank/DDBJ databases">
        <title>Description of novel Pseudomonas species.</title>
        <authorList>
            <person name="Duman M."/>
            <person name="Mulet M."/>
            <person name="Altun S."/>
            <person name="Saticioglu I.B."/>
            <person name="Lalucat J."/>
            <person name="Garcia-Valdes E."/>
        </authorList>
    </citation>
    <scope>NUCLEOTIDE SEQUENCE [LARGE SCALE GENOMIC DNA]</scope>
    <source>
        <strain evidence="1 2">P66</strain>
    </source>
</reference>
<dbReference type="Proteomes" id="UP000745663">
    <property type="component" value="Unassembled WGS sequence"/>
</dbReference>
<name>A0ABS2BZW4_9PSED</name>
<gene>
    <name evidence="1" type="ORF">H8F21_13620</name>
</gene>
<evidence type="ECO:0000313" key="1">
    <source>
        <dbReference type="EMBL" id="MBM5458603.1"/>
    </source>
</evidence>
<protein>
    <submittedName>
        <fullName evidence="1">Uncharacterized protein</fullName>
    </submittedName>
</protein>
<comment type="caution">
    <text evidence="1">The sequence shown here is derived from an EMBL/GenBank/DDBJ whole genome shotgun (WGS) entry which is preliminary data.</text>
</comment>
<sequence>MEHDQSTCLNLNQAFLRYNALGVTRNVRPRARVCLQGHSTQLVKIILLADYQTSYWDPRLASAYAVAATFVLDGATARSYQAAVDTAIRMHGRGAPAQSKRAEMQALCDLIADSRSVCIQLDPAIVDLLCGTSGPLQALDETLKNIKQRAIYSGRCPIIGIKGEFTAEQIGALVRDTLAEGQTTFTEERFACEATVGEHTNWRFEQIKQAA</sequence>